<keyword evidence="2" id="KW-1185">Reference proteome</keyword>
<dbReference type="SMART" id="SM00530">
    <property type="entry name" value="HTH_XRE"/>
    <property type="match status" value="1"/>
</dbReference>
<dbReference type="InterPro" id="IPR011990">
    <property type="entry name" value="TPR-like_helical_dom_sf"/>
</dbReference>
<dbReference type="InterPro" id="IPR001387">
    <property type="entry name" value="Cro/C1-type_HTH"/>
</dbReference>
<dbReference type="InterPro" id="IPR053163">
    <property type="entry name" value="HTH-type_regulator_Rgg"/>
</dbReference>
<proteinExistence type="predicted"/>
<dbReference type="InterPro" id="IPR010982">
    <property type="entry name" value="Lambda_DNA-bd_dom_sf"/>
</dbReference>
<reference evidence="2" key="1">
    <citation type="submission" date="2015-07" db="EMBL/GenBank/DDBJ databases">
        <title>Fjat-10053 dsm26.</title>
        <authorList>
            <person name="Liu B."/>
            <person name="Wang J."/>
            <person name="Zhu Y."/>
            <person name="Liu G."/>
            <person name="Chen Q."/>
            <person name="Chen Z."/>
            <person name="Lan J."/>
            <person name="Che J."/>
            <person name="Ge C."/>
            <person name="Shi H."/>
            <person name="Pan Z."/>
            <person name="Liu X."/>
        </authorList>
    </citation>
    <scope>NUCLEOTIDE SEQUENCE [LARGE SCALE GENOMIC DNA]</scope>
    <source>
        <strain evidence="2">DSM 26</strain>
    </source>
</reference>
<dbReference type="PATRIC" id="fig|1473.5.peg.2764"/>
<protein>
    <submittedName>
        <fullName evidence="1">Cro/Cl family transcriptional regulator</fullName>
    </submittedName>
</protein>
<dbReference type="PANTHER" id="PTHR37038">
    <property type="entry name" value="TRANSCRIPTIONAL REGULATOR-RELATED"/>
    <property type="match status" value="1"/>
</dbReference>
<dbReference type="GO" id="GO:0003677">
    <property type="term" value="F:DNA binding"/>
    <property type="evidence" value="ECO:0007669"/>
    <property type="project" value="InterPro"/>
</dbReference>
<comment type="caution">
    <text evidence="1">The sequence shown here is derived from an EMBL/GenBank/DDBJ whole genome shotgun (WGS) entry which is preliminary data.</text>
</comment>
<evidence type="ECO:0000313" key="1">
    <source>
        <dbReference type="EMBL" id="KNE20649.1"/>
    </source>
</evidence>
<evidence type="ECO:0000313" key="2">
    <source>
        <dbReference type="Proteomes" id="UP000036780"/>
    </source>
</evidence>
<dbReference type="OrthoDB" id="1150409at2"/>
<dbReference type="Pfam" id="PF01381">
    <property type="entry name" value="HTH_3"/>
    <property type="match status" value="1"/>
</dbReference>
<dbReference type="EMBL" id="LGTO01000007">
    <property type="protein sequence ID" value="KNE20649.1"/>
    <property type="molecule type" value="Genomic_DNA"/>
</dbReference>
<dbReference type="RefSeq" id="WP_050353228.1">
    <property type="nucleotide sequence ID" value="NZ_CP073011.1"/>
</dbReference>
<dbReference type="AlphaFoldDB" id="A0A0L0QQ11"/>
<dbReference type="Gene3D" id="1.25.40.10">
    <property type="entry name" value="Tetratricopeptide repeat domain"/>
    <property type="match status" value="1"/>
</dbReference>
<dbReference type="Proteomes" id="UP000036780">
    <property type="component" value="Unassembled WGS sequence"/>
</dbReference>
<dbReference type="SUPFAM" id="SSF47413">
    <property type="entry name" value="lambda repressor-like DNA-binding domains"/>
    <property type="match status" value="1"/>
</dbReference>
<sequence length="295" mass="34120">MNIERFIEARKEKGLSQIELADGICTQATLSRFENNGHVPNLKILIKLCNRLGLPMGELFPKVGVKYTEIIEKMNKAEFFLITSEYGQSQALLETISVCKIEEPLLALRYYYLKGFVMIFQDAEITDILFNFDQILLEEEVKDSEIFRLLAYTGIGMVFSREKDQEKAEFYFNKVLERIYTYPTKEIEDTWRVLNIVFQCGVFYAEMDEFDASNALLEYAVSICSDNHVTYYLARAAIQLAKNAITQNKPQHVILELIYDARAYAKINKNHVGLKLLSDMEKEVLNQGRVSSFYI</sequence>
<dbReference type="CDD" id="cd00093">
    <property type="entry name" value="HTH_XRE"/>
    <property type="match status" value="1"/>
</dbReference>
<organism evidence="1 2">
    <name type="scientific">Virgibacillus pantothenticus</name>
    <dbReference type="NCBI Taxonomy" id="1473"/>
    <lineage>
        <taxon>Bacteria</taxon>
        <taxon>Bacillati</taxon>
        <taxon>Bacillota</taxon>
        <taxon>Bacilli</taxon>
        <taxon>Bacillales</taxon>
        <taxon>Bacillaceae</taxon>
        <taxon>Virgibacillus</taxon>
    </lineage>
</organism>
<dbReference type="PROSITE" id="PS50943">
    <property type="entry name" value="HTH_CROC1"/>
    <property type="match status" value="1"/>
</dbReference>
<name>A0A0L0QQ11_VIRPA</name>
<dbReference type="GeneID" id="66870150"/>
<dbReference type="SUPFAM" id="SSF48452">
    <property type="entry name" value="TPR-like"/>
    <property type="match status" value="1"/>
</dbReference>
<accession>A0A0L0QQ11</accession>
<gene>
    <name evidence="1" type="ORF">AFK71_20085</name>
</gene>